<keyword evidence="3" id="KW-0732">Signal</keyword>
<evidence type="ECO:0000256" key="3">
    <source>
        <dbReference type="SAM" id="SignalP"/>
    </source>
</evidence>
<dbReference type="EMBL" id="CP006272">
    <property type="protein sequence ID" value="AGZ46020.1"/>
    <property type="molecule type" value="Genomic_DNA"/>
</dbReference>
<dbReference type="PROSITE" id="PS51318">
    <property type="entry name" value="TAT"/>
    <property type="match status" value="1"/>
</dbReference>
<dbReference type="InterPro" id="IPR001434">
    <property type="entry name" value="OmcB-like_DUF11"/>
</dbReference>
<dbReference type="AlphaFoldDB" id="U5WDC2"/>
<accession>U5WDC2</accession>
<dbReference type="STRING" id="1246995.AFR_38830"/>
<feature type="transmembrane region" description="Helical" evidence="2">
    <location>
        <begin position="330"/>
        <end position="350"/>
    </location>
</feature>
<feature type="compositionally biased region" description="Pro residues" evidence="1">
    <location>
        <begin position="292"/>
        <end position="302"/>
    </location>
</feature>
<keyword evidence="2" id="KW-0472">Membrane</keyword>
<evidence type="ECO:0000259" key="4">
    <source>
        <dbReference type="Pfam" id="PF01345"/>
    </source>
</evidence>
<reference evidence="5 6" key="1">
    <citation type="journal article" date="2014" name="J. Biotechnol.">
        <title>Complete genome sequence of the actinobacterium Actinoplanes friuliensis HAG 010964, producer of the lipopeptide antibiotic friulimycin.</title>
        <authorList>
            <person name="Ruckert C."/>
            <person name="Szczepanowski R."/>
            <person name="Albersmeier A."/>
            <person name="Goesmann A."/>
            <person name="Fischer N."/>
            <person name="Steinkamper A."/>
            <person name="Puhler A."/>
            <person name="Biener R."/>
            <person name="Schwartz D."/>
            <person name="Kalinowski J."/>
        </authorList>
    </citation>
    <scope>NUCLEOTIDE SEQUENCE [LARGE SCALE GENOMIC DNA]</scope>
    <source>
        <strain evidence="5 6">DSM 7358</strain>
    </source>
</reference>
<proteinExistence type="predicted"/>
<keyword evidence="6" id="KW-1185">Reference proteome</keyword>
<protein>
    <recommendedName>
        <fullName evidence="4">DUF11 domain-containing protein</fullName>
    </recommendedName>
</protein>
<dbReference type="RefSeq" id="WP_023562354.1">
    <property type="nucleotide sequence ID" value="NC_022657.1"/>
</dbReference>
<evidence type="ECO:0000313" key="6">
    <source>
        <dbReference type="Proteomes" id="UP000017746"/>
    </source>
</evidence>
<feature type="signal peptide" evidence="3">
    <location>
        <begin position="1"/>
        <end position="29"/>
    </location>
</feature>
<sequence length="360" mass="37515">MAKRIRRGFLAAFLATAGVLLLPLSAAVAAPPASYDELLVVEAQPSSTLRPGGLLDLNLSASYYPSEVAQHRTVVMELPAGVTFGKADNDYSAGPCVPDASGRVVTCTTQDPVDERPALNAQWFVTAELGEDLPPGQNITVKTTLTTEIPDPDLSNNVGSWDFFIAGPVDMSATISAPPGPWRAGSEFDATITLVNNGPNRSPTQLYTTYSPSTLGLQGWPDECELYRGTWNCTFPMLEAGATRKITLRVRVPESEATSVELSSTILPTAPDTDRSNNEGTYAADLLKPSTSPSPSPSPSPTVTPTVTPTGNSGGSAGGEPSLPITGAPVGGLVLLALTLLAVGAGVLLLSHRTAETTEI</sequence>
<dbReference type="OrthoDB" id="3386021at2"/>
<dbReference type="KEGG" id="afs:AFR_38830"/>
<dbReference type="HOGENOM" id="CLU_789012_0_0_11"/>
<gene>
    <name evidence="5" type="ORF">AFR_38830</name>
</gene>
<organism evidence="5 6">
    <name type="scientific">Actinoplanes friuliensis DSM 7358</name>
    <dbReference type="NCBI Taxonomy" id="1246995"/>
    <lineage>
        <taxon>Bacteria</taxon>
        <taxon>Bacillati</taxon>
        <taxon>Actinomycetota</taxon>
        <taxon>Actinomycetes</taxon>
        <taxon>Micromonosporales</taxon>
        <taxon>Micromonosporaceae</taxon>
        <taxon>Actinoplanes</taxon>
    </lineage>
</organism>
<feature type="chain" id="PRO_5004666308" description="DUF11 domain-containing protein" evidence="3">
    <location>
        <begin position="30"/>
        <end position="360"/>
    </location>
</feature>
<dbReference type="Proteomes" id="UP000017746">
    <property type="component" value="Chromosome"/>
</dbReference>
<dbReference type="Pfam" id="PF01345">
    <property type="entry name" value="DUF11"/>
    <property type="match status" value="1"/>
</dbReference>
<name>U5WDC2_9ACTN</name>
<dbReference type="InterPro" id="IPR006311">
    <property type="entry name" value="TAT_signal"/>
</dbReference>
<evidence type="ECO:0000313" key="5">
    <source>
        <dbReference type="EMBL" id="AGZ46020.1"/>
    </source>
</evidence>
<feature type="compositionally biased region" description="Polar residues" evidence="1">
    <location>
        <begin position="257"/>
        <end position="267"/>
    </location>
</feature>
<keyword evidence="2" id="KW-0812">Transmembrane</keyword>
<keyword evidence="2" id="KW-1133">Transmembrane helix</keyword>
<feature type="region of interest" description="Disordered" evidence="1">
    <location>
        <begin position="257"/>
        <end position="323"/>
    </location>
</feature>
<feature type="domain" description="DUF11" evidence="4">
    <location>
        <begin position="170"/>
        <end position="281"/>
    </location>
</feature>
<evidence type="ECO:0000256" key="2">
    <source>
        <dbReference type="SAM" id="Phobius"/>
    </source>
</evidence>
<evidence type="ECO:0000256" key="1">
    <source>
        <dbReference type="SAM" id="MobiDB-lite"/>
    </source>
</evidence>
<dbReference type="PATRIC" id="fig|1246995.3.peg.7857"/>